<keyword evidence="4" id="KW-0813">Transport</keyword>
<keyword evidence="5" id="KW-0479">Metal-binding</keyword>
<dbReference type="InterPro" id="IPR002429">
    <property type="entry name" value="CcO_II-like_C"/>
</dbReference>
<dbReference type="PANTHER" id="PTHR22888:SF9">
    <property type="entry name" value="CYTOCHROME C OXIDASE SUBUNIT 2"/>
    <property type="match status" value="1"/>
</dbReference>
<reference evidence="13" key="1">
    <citation type="journal article" date="2006" name="Gene">
        <title>Alveolate and chlorophycean mitochondrial cox2 genes split twice independently.</title>
        <authorList>
            <person name="Waller R.F."/>
            <person name="Keeling P.J."/>
        </authorList>
    </citation>
    <scope>NUCLEOTIDE SEQUENCE</scope>
</reference>
<keyword evidence="6" id="KW-0249">Electron transport</keyword>
<dbReference type="PROSITE" id="PS50857">
    <property type="entry name" value="COX2_CUA"/>
    <property type="match status" value="1"/>
</dbReference>
<evidence type="ECO:0000256" key="10">
    <source>
        <dbReference type="ARBA" id="ARBA00049512"/>
    </source>
</evidence>
<evidence type="ECO:0000256" key="6">
    <source>
        <dbReference type="ARBA" id="ARBA00022982"/>
    </source>
</evidence>
<name>A0ESB7_OXYMA</name>
<dbReference type="InterPro" id="IPR008972">
    <property type="entry name" value="Cupredoxin"/>
</dbReference>
<dbReference type="GO" id="GO:0042773">
    <property type="term" value="P:ATP synthesis coupled electron transport"/>
    <property type="evidence" value="ECO:0007669"/>
    <property type="project" value="TreeGrafter"/>
</dbReference>
<gene>
    <name evidence="13" type="primary">cox2b</name>
</gene>
<accession>A0ESB7</accession>
<keyword evidence="8" id="KW-0472">Membrane</keyword>
<feature type="region of interest" description="Disordered" evidence="11">
    <location>
        <begin position="9"/>
        <end position="30"/>
    </location>
</feature>
<evidence type="ECO:0000259" key="12">
    <source>
        <dbReference type="PROSITE" id="PS50857"/>
    </source>
</evidence>
<evidence type="ECO:0000256" key="1">
    <source>
        <dbReference type="ARBA" id="ARBA00001935"/>
    </source>
</evidence>
<dbReference type="Pfam" id="PF00116">
    <property type="entry name" value="COX2"/>
    <property type="match status" value="1"/>
</dbReference>
<comment type="subcellular location">
    <subcellularLocation>
        <location evidence="2">Membrane</location>
    </subcellularLocation>
</comment>
<evidence type="ECO:0000256" key="2">
    <source>
        <dbReference type="ARBA" id="ARBA00004370"/>
    </source>
</evidence>
<dbReference type="InterPro" id="IPR045187">
    <property type="entry name" value="CcO_II"/>
</dbReference>
<comment type="cofactor">
    <cofactor evidence="1">
        <name>Cu cation</name>
        <dbReference type="ChEBI" id="CHEBI:23378"/>
    </cofactor>
</comment>
<dbReference type="SUPFAM" id="SSF49503">
    <property type="entry name" value="Cupredoxins"/>
    <property type="match status" value="1"/>
</dbReference>
<sequence>MLSAVRNFFGRGEDLTPTPSRTAQPKVQDVKAEDYATPQKYLDGAEIPSYYQFQSNMVADEDLKPGMCRNVDVDKRLTVPTRTHLRFLVTATDVIHSWAVPSLGIKADGTPGRVNRVNCFIQREGVFYGQCSELCGSLHGFMPICIEAVSPELYAAHAKKWYKD</sequence>
<organism evidence="13">
    <name type="scientific">Oxyrrhis marina</name>
    <name type="common">Dinoflagellate</name>
    <dbReference type="NCBI Taxonomy" id="2969"/>
    <lineage>
        <taxon>Eukaryota</taxon>
        <taxon>Sar</taxon>
        <taxon>Alveolata</taxon>
        <taxon>Dinophyceae</taxon>
        <taxon>Oxyrrhinales</taxon>
        <taxon>Oxyrrhinaceae</taxon>
        <taxon>Oxyrrhis</taxon>
    </lineage>
</organism>
<proteinExistence type="evidence at transcript level"/>
<dbReference type="GO" id="GO:0005507">
    <property type="term" value="F:copper ion binding"/>
    <property type="evidence" value="ECO:0007669"/>
    <property type="project" value="InterPro"/>
</dbReference>
<evidence type="ECO:0000256" key="11">
    <source>
        <dbReference type="SAM" id="MobiDB-lite"/>
    </source>
</evidence>
<evidence type="ECO:0000256" key="8">
    <source>
        <dbReference type="ARBA" id="ARBA00023136"/>
    </source>
</evidence>
<dbReference type="EMBL" id="DQ462648">
    <property type="protein sequence ID" value="ABF22756.1"/>
    <property type="molecule type" value="mRNA"/>
</dbReference>
<dbReference type="Gene3D" id="2.60.40.420">
    <property type="entry name" value="Cupredoxins - blue copper proteins"/>
    <property type="match status" value="1"/>
</dbReference>
<dbReference type="PROSITE" id="PS00078">
    <property type="entry name" value="COX2"/>
    <property type="match status" value="1"/>
</dbReference>
<protein>
    <recommendedName>
        <fullName evidence="9">Cytochrome c oxidase polypeptide II</fullName>
    </recommendedName>
</protein>
<feature type="domain" description="Cytochrome oxidase subunit II copper A binding" evidence="12">
    <location>
        <begin position="23"/>
        <end position="164"/>
    </location>
</feature>
<evidence type="ECO:0000256" key="9">
    <source>
        <dbReference type="ARBA" id="ARBA00031389"/>
    </source>
</evidence>
<keyword evidence="7" id="KW-0186">Copper</keyword>
<evidence type="ECO:0000313" key="13">
    <source>
        <dbReference type="EMBL" id="ABF22756.1"/>
    </source>
</evidence>
<dbReference type="AlphaFoldDB" id="A0ESB7"/>
<evidence type="ECO:0000256" key="4">
    <source>
        <dbReference type="ARBA" id="ARBA00022448"/>
    </source>
</evidence>
<dbReference type="PANTHER" id="PTHR22888">
    <property type="entry name" value="CYTOCHROME C OXIDASE, SUBUNIT II"/>
    <property type="match status" value="1"/>
</dbReference>
<evidence type="ECO:0000256" key="5">
    <source>
        <dbReference type="ARBA" id="ARBA00022723"/>
    </source>
</evidence>
<dbReference type="InterPro" id="IPR001505">
    <property type="entry name" value="Copper_CuA"/>
</dbReference>
<evidence type="ECO:0000256" key="3">
    <source>
        <dbReference type="ARBA" id="ARBA00007866"/>
    </source>
</evidence>
<comment type="similarity">
    <text evidence="3">Belongs to the cytochrome c oxidase subunit 2 family.</text>
</comment>
<dbReference type="PRINTS" id="PR01166">
    <property type="entry name" value="CYCOXIDASEII"/>
</dbReference>
<comment type="catalytic activity">
    <reaction evidence="10">
        <text>4 Fe(II)-[cytochrome c] + O2 + 8 H(+)(in) = 4 Fe(III)-[cytochrome c] + 2 H2O + 4 H(+)(out)</text>
        <dbReference type="Rhea" id="RHEA:11436"/>
        <dbReference type="Rhea" id="RHEA-COMP:10350"/>
        <dbReference type="Rhea" id="RHEA-COMP:14399"/>
        <dbReference type="ChEBI" id="CHEBI:15377"/>
        <dbReference type="ChEBI" id="CHEBI:15378"/>
        <dbReference type="ChEBI" id="CHEBI:15379"/>
        <dbReference type="ChEBI" id="CHEBI:29033"/>
        <dbReference type="ChEBI" id="CHEBI:29034"/>
        <dbReference type="EC" id="7.1.1.9"/>
    </reaction>
    <physiologicalReaction direction="left-to-right" evidence="10">
        <dbReference type="Rhea" id="RHEA:11437"/>
    </physiologicalReaction>
</comment>
<evidence type="ECO:0000256" key="7">
    <source>
        <dbReference type="ARBA" id="ARBA00023008"/>
    </source>
</evidence>
<dbReference type="FunFam" id="2.60.40.420:FF:000063">
    <property type="entry name" value="Cytochrome c oxidase subunit 2, putative"/>
    <property type="match status" value="1"/>
</dbReference>
<dbReference type="GO" id="GO:0004129">
    <property type="term" value="F:cytochrome-c oxidase activity"/>
    <property type="evidence" value="ECO:0007669"/>
    <property type="project" value="UniProtKB-EC"/>
</dbReference>
<dbReference type="GO" id="GO:0016020">
    <property type="term" value="C:membrane"/>
    <property type="evidence" value="ECO:0007669"/>
    <property type="project" value="UniProtKB-SubCell"/>
</dbReference>